<feature type="compositionally biased region" description="Polar residues" evidence="1">
    <location>
        <begin position="25"/>
        <end position="36"/>
    </location>
</feature>
<gene>
    <name evidence="2" type="ORF">DHEL01_v208009</name>
</gene>
<accession>A0A2P5HTL2</accession>
<dbReference type="AlphaFoldDB" id="A0A2P5HTL2"/>
<dbReference type="OrthoDB" id="5153746at2759"/>
<sequence length="379" mass="42348">MTNLFSSFGQALPDIETHLVRPAPTESSVSESGSNTRRCEPPISALNIPVTHWHEKAEDLCLLDQTRRSGLEQGHMPRQEAAQWIYSEQDVVNASTLHFTHPVNQALSLVHRDDSYLCEVTKGKSNNTSGGTSSRSRADTLYFKGRPKQGEHPGTSNHPMACLEFKKVRTLKAQYFRNRIVTTNEEHRDRLAAIAEGDREHLHEKNVSILLSQATHYALKFKTPFIALFDYQTLILLVMDQASEKDGKAKGGDFTYMTVMSDSSQFRKAFLGFLLCAHQHAEKNGDWKMARDLRTNILTKAANLGSMKSGAGRSNTRPERGGGPVSYREPSSSDSSQPSSQGSPMQMDTMRRAAQNGEKTSYSPDQCFLPLKMSRHTRT</sequence>
<proteinExistence type="predicted"/>
<evidence type="ECO:0000313" key="2">
    <source>
        <dbReference type="EMBL" id="POS73591.1"/>
    </source>
</evidence>
<feature type="region of interest" description="Disordered" evidence="1">
    <location>
        <begin position="16"/>
        <end position="41"/>
    </location>
</feature>
<feature type="region of interest" description="Disordered" evidence="1">
    <location>
        <begin position="304"/>
        <end position="379"/>
    </location>
</feature>
<dbReference type="InParanoid" id="A0A2P5HTL2"/>
<reference evidence="2" key="1">
    <citation type="submission" date="2017-09" db="EMBL/GenBank/DDBJ databases">
        <title>Polyketide synthases of a Diaporthe helianthi virulent isolate.</title>
        <authorList>
            <person name="Baroncelli R."/>
        </authorList>
    </citation>
    <scope>NUCLEOTIDE SEQUENCE [LARGE SCALE GENOMIC DNA]</scope>
    <source>
        <strain evidence="2">7/96</strain>
    </source>
</reference>
<dbReference type="EMBL" id="MAVT02000769">
    <property type="protein sequence ID" value="POS73591.1"/>
    <property type="molecule type" value="Genomic_DNA"/>
</dbReference>
<dbReference type="STRING" id="158607.A0A2P5HTL2"/>
<evidence type="ECO:0000313" key="3">
    <source>
        <dbReference type="Proteomes" id="UP000094444"/>
    </source>
</evidence>
<name>A0A2P5HTL2_DIAHE</name>
<evidence type="ECO:0000256" key="1">
    <source>
        <dbReference type="SAM" id="MobiDB-lite"/>
    </source>
</evidence>
<protein>
    <submittedName>
        <fullName evidence="2">Uncharacterized protein</fullName>
    </submittedName>
</protein>
<feature type="compositionally biased region" description="Low complexity" evidence="1">
    <location>
        <begin position="330"/>
        <end position="348"/>
    </location>
</feature>
<organism evidence="2 3">
    <name type="scientific">Diaporthe helianthi</name>
    <dbReference type="NCBI Taxonomy" id="158607"/>
    <lineage>
        <taxon>Eukaryota</taxon>
        <taxon>Fungi</taxon>
        <taxon>Dikarya</taxon>
        <taxon>Ascomycota</taxon>
        <taxon>Pezizomycotina</taxon>
        <taxon>Sordariomycetes</taxon>
        <taxon>Sordariomycetidae</taxon>
        <taxon>Diaporthales</taxon>
        <taxon>Diaporthaceae</taxon>
        <taxon>Diaporthe</taxon>
    </lineage>
</organism>
<keyword evidence="3" id="KW-1185">Reference proteome</keyword>
<comment type="caution">
    <text evidence="2">The sequence shown here is derived from an EMBL/GenBank/DDBJ whole genome shotgun (WGS) entry which is preliminary data.</text>
</comment>
<dbReference type="Proteomes" id="UP000094444">
    <property type="component" value="Unassembled WGS sequence"/>
</dbReference>